<dbReference type="SUPFAM" id="SSF48371">
    <property type="entry name" value="ARM repeat"/>
    <property type="match status" value="1"/>
</dbReference>
<dbReference type="GO" id="GO:0030131">
    <property type="term" value="C:clathrin adaptor complex"/>
    <property type="evidence" value="ECO:0007669"/>
    <property type="project" value="InterPro"/>
</dbReference>
<accession>A0AAD9I4C4</accession>
<dbReference type="InterPro" id="IPR016024">
    <property type="entry name" value="ARM-type_fold"/>
</dbReference>
<dbReference type="InterPro" id="IPR013041">
    <property type="entry name" value="Clathrin_app_Ig-like_sf"/>
</dbReference>
<evidence type="ECO:0000256" key="4">
    <source>
        <dbReference type="ARBA" id="ARBA00023136"/>
    </source>
</evidence>
<evidence type="ECO:0000256" key="2">
    <source>
        <dbReference type="ARBA" id="ARBA00022448"/>
    </source>
</evidence>
<feature type="region of interest" description="Disordered" evidence="5">
    <location>
        <begin position="614"/>
        <end position="664"/>
    </location>
</feature>
<dbReference type="SUPFAM" id="SSF55711">
    <property type="entry name" value="Subdomain of clathrin and coatomer appendage domain"/>
    <property type="match status" value="1"/>
</dbReference>
<dbReference type="InterPro" id="IPR003164">
    <property type="entry name" value="Clathrin_a-adaptin_app_sub_C"/>
</dbReference>
<proteinExistence type="predicted"/>
<evidence type="ECO:0000256" key="5">
    <source>
        <dbReference type="SAM" id="MobiDB-lite"/>
    </source>
</evidence>
<dbReference type="Gene3D" id="2.60.40.1230">
    <property type="match status" value="1"/>
</dbReference>
<dbReference type="InterPro" id="IPR050840">
    <property type="entry name" value="Adaptor_Complx_Large_Subunit"/>
</dbReference>
<evidence type="ECO:0000313" key="8">
    <source>
        <dbReference type="Proteomes" id="UP001217918"/>
    </source>
</evidence>
<keyword evidence="3" id="KW-0653">Protein transport</keyword>
<dbReference type="SUPFAM" id="SSF49348">
    <property type="entry name" value="Clathrin adaptor appendage domain"/>
    <property type="match status" value="1"/>
</dbReference>
<dbReference type="InterPro" id="IPR012295">
    <property type="entry name" value="TBP_dom_sf"/>
</dbReference>
<feature type="domain" description="Clathrin adaptor alpha/beta/gamma-adaptin appendage Ig-like subdomain" evidence="6">
    <location>
        <begin position="678"/>
        <end position="791"/>
    </location>
</feature>
<feature type="region of interest" description="Disordered" evidence="5">
    <location>
        <begin position="1062"/>
        <end position="1103"/>
    </location>
</feature>
<dbReference type="SMART" id="SM00809">
    <property type="entry name" value="Alpha_adaptinC2"/>
    <property type="match status" value="1"/>
</dbReference>
<dbReference type="Gene3D" id="3.30.310.10">
    <property type="entry name" value="TATA-Binding Protein"/>
    <property type="match status" value="1"/>
</dbReference>
<organism evidence="7 8">
    <name type="scientific">Phyllachora maydis</name>
    <dbReference type="NCBI Taxonomy" id="1825666"/>
    <lineage>
        <taxon>Eukaryota</taxon>
        <taxon>Fungi</taxon>
        <taxon>Dikarya</taxon>
        <taxon>Ascomycota</taxon>
        <taxon>Pezizomycotina</taxon>
        <taxon>Sordariomycetes</taxon>
        <taxon>Sordariomycetidae</taxon>
        <taxon>Phyllachorales</taxon>
        <taxon>Phyllachoraceae</taxon>
        <taxon>Phyllachora</taxon>
    </lineage>
</organism>
<evidence type="ECO:0000313" key="7">
    <source>
        <dbReference type="EMBL" id="KAK2070928.1"/>
    </source>
</evidence>
<keyword evidence="2" id="KW-0813">Transport</keyword>
<dbReference type="GO" id="GO:0006886">
    <property type="term" value="P:intracellular protein transport"/>
    <property type="evidence" value="ECO:0007669"/>
    <property type="project" value="InterPro"/>
</dbReference>
<evidence type="ECO:0000256" key="1">
    <source>
        <dbReference type="ARBA" id="ARBA00004308"/>
    </source>
</evidence>
<feature type="compositionally biased region" description="Basic and acidic residues" evidence="5">
    <location>
        <begin position="1082"/>
        <end position="1098"/>
    </location>
</feature>
<dbReference type="InterPro" id="IPR009028">
    <property type="entry name" value="Coatomer/calthrin_app_sub_C"/>
</dbReference>
<dbReference type="EMBL" id="JAQQPM010000004">
    <property type="protein sequence ID" value="KAK2070928.1"/>
    <property type="molecule type" value="Genomic_DNA"/>
</dbReference>
<dbReference type="GO" id="GO:0016192">
    <property type="term" value="P:vesicle-mediated transport"/>
    <property type="evidence" value="ECO:0007669"/>
    <property type="project" value="InterPro"/>
</dbReference>
<comment type="subcellular location">
    <subcellularLocation>
        <location evidence="1">Endomembrane system</location>
    </subcellularLocation>
</comment>
<dbReference type="Pfam" id="PF02883">
    <property type="entry name" value="Alpha_adaptinC2"/>
    <property type="match status" value="1"/>
</dbReference>
<protein>
    <recommendedName>
        <fullName evidence="6">Clathrin adaptor alpha/beta/gamma-adaptin appendage Ig-like subdomain domain-containing protein</fullName>
    </recommendedName>
</protein>
<dbReference type="GO" id="GO:0012505">
    <property type="term" value="C:endomembrane system"/>
    <property type="evidence" value="ECO:0007669"/>
    <property type="project" value="UniProtKB-SubCell"/>
</dbReference>
<comment type="caution">
    <text evidence="7">The sequence shown here is derived from an EMBL/GenBank/DDBJ whole genome shotgun (WGS) entry which is preliminary data.</text>
</comment>
<keyword evidence="4" id="KW-0472">Membrane</keyword>
<dbReference type="Proteomes" id="UP001217918">
    <property type="component" value="Unassembled WGS sequence"/>
</dbReference>
<gene>
    <name evidence="7" type="ORF">P8C59_005389</name>
</gene>
<dbReference type="InterPro" id="IPR002553">
    <property type="entry name" value="Clathrin/coatomer_adapt-like_N"/>
</dbReference>
<reference evidence="7" key="1">
    <citation type="journal article" date="2023" name="Mol. Plant Microbe Interact.">
        <title>Elucidating the Obligate Nature and Biological Capacity of an Invasive Fungal Corn Pathogen.</title>
        <authorList>
            <person name="MacCready J.S."/>
            <person name="Roggenkamp E.M."/>
            <person name="Gdanetz K."/>
            <person name="Chilvers M.I."/>
        </authorList>
    </citation>
    <scope>NUCLEOTIDE SEQUENCE</scope>
    <source>
        <strain evidence="7">PM02</strain>
    </source>
</reference>
<dbReference type="Pfam" id="PF02296">
    <property type="entry name" value="Alpha_adaptin_C"/>
    <property type="match status" value="1"/>
</dbReference>
<feature type="compositionally biased region" description="Acidic residues" evidence="5">
    <location>
        <begin position="1065"/>
        <end position="1081"/>
    </location>
</feature>
<dbReference type="InterPro" id="IPR008152">
    <property type="entry name" value="Clathrin_a/b/g-adaptin_app_Ig"/>
</dbReference>
<keyword evidence="8" id="KW-1185">Reference proteome</keyword>
<name>A0AAD9I4C4_9PEZI</name>
<evidence type="ECO:0000259" key="6">
    <source>
        <dbReference type="SMART" id="SM00809"/>
    </source>
</evidence>
<dbReference type="Gene3D" id="1.25.10.10">
    <property type="entry name" value="Leucine-rich Repeat Variant"/>
    <property type="match status" value="1"/>
</dbReference>
<dbReference type="PANTHER" id="PTHR22780">
    <property type="entry name" value="ADAPTIN, ALPHA/GAMMA/EPSILON"/>
    <property type="match status" value="1"/>
</dbReference>
<dbReference type="AlphaFoldDB" id="A0AAD9I4C4"/>
<evidence type="ECO:0000256" key="3">
    <source>
        <dbReference type="ARBA" id="ARBA00022927"/>
    </source>
</evidence>
<sequence>MASSGATAFLGRSSSSNSNMRGLVQFIADLRNARARELEEKRINKELANIRQKFKDGNLSGYHKKKYYSEKQIGYLAMTLFLHEKHELLHLVVNSIRKDLLDHNELFNCLALHAIANVGGREMGEALSSEVHRLLIAPTSKAFVKKKAALTLLRLYRKHQDIVQPQWAERIVSLMDDTDLGVALSVTSLVMMLAQDNLEQYRGAPDYLYYNVPCPWLQVKLLRLLQYFPPAEDSHIRDMIRESLQKILNLALESNKNVQQNNAQNAVLFEAINLIIHLDTEHALMRQISSRLGRFIQSRETNVRYLGLEAMTHLAARTDTLDPIKQHQDVILGSLKDRDISVRRKGLDLLYSMCDSSNAQPIVGELLHYLQNADFAIREEMVLKIAILTEKYATDIQWYVDISLRLIAMAGDHVSDEVWQRVIQIVTNNEELQVYAARNALQYVKQDHCHETLVKIGAYILGEFGHLVAEEQGCSPIEQFLALQGKLAACSSGTRAMILSCFVKFINLFPEIKPQLLHVFHLYSHTLDPELQQRACEYLTLANLATDDLLRTVCDEMPPFPERQSALLSRLHQKHANTSDKRTWVVGGKDANLDATELNMTKNANSRRALGSHNQVNGAKFPHDGLANGSGGPNGHAASNDLAGLDMHDVGPAGAKTPKPPNLASAAHLSPGWEKGFHRLLLKADGVLFEDGQLQVGVRSEYRGQMACLILYFTNKTPALISSFTTTLDLDSSERDRLTWDIKGLPDTTIARGEQAQQVIMFEAKKVFGKCPTMRISYLAGALQAITLKLPVTMHKFMDAAELSSDDFFKRWKQLGGAPREAQHIFGLVGSKDGDRELNEGFVRRVLEGFRWGILSGVDPNQKNFVGASVMHTSEGGKFGCLLRLEPNYGTQMIRLTIRATDDSVPSVLLKLMEERLAAGMPTRPEQHEAPTVSEISEAFRNVMVRSNSNNSNNSNNNNTNNNIAAILDAFFTCIKALPPLTKALGAAAATPAKAADAAAAKPAEPADAAAIPAAAAKAAAAKPAGATTTAIVDDISDTVPPIVSTALSVYIALRAKAKAKAKEEEEEEEEEGEEEEDKDIVEEKKDIGGRGKEDKGYLDSALNGKNPAIVLDELCLISELGN</sequence>
<dbReference type="Pfam" id="PF01602">
    <property type="entry name" value="Adaptin_N"/>
    <property type="match status" value="1"/>
</dbReference>
<dbReference type="InterPro" id="IPR011989">
    <property type="entry name" value="ARM-like"/>
</dbReference>